<evidence type="ECO:0000313" key="3">
    <source>
        <dbReference type="Proteomes" id="UP000267223"/>
    </source>
</evidence>
<gene>
    <name evidence="2" type="ORF">EFY79_19705</name>
</gene>
<accession>A0A3M9N4V3</accession>
<dbReference type="Proteomes" id="UP000267223">
    <property type="component" value="Unassembled WGS sequence"/>
</dbReference>
<name>A0A3M9N4V3_9BACT</name>
<dbReference type="InterPro" id="IPR052715">
    <property type="entry name" value="RAYT_transposase"/>
</dbReference>
<sequence>MDIGKLYFWTATINDWNKLLEEDELKEVIISSLKYLVTNKKIEIYAFVIMPNHVHFVWQLMKMNGKEQPHASFLKYTAHAFKKYLQINRPGDLKLYSVDAANKQHEFWQRDSLAFELLKKQTLNQKMDYIHYNPCVGRWNLCKEPQDYFYSSASFYEKGIDNFGFIKHIGGVLQS</sequence>
<feature type="domain" description="Transposase IS200-like" evidence="1">
    <location>
        <begin position="2"/>
        <end position="133"/>
    </location>
</feature>
<dbReference type="PANTHER" id="PTHR36966:SF1">
    <property type="entry name" value="REP-ASSOCIATED TYROSINE TRANSPOSASE"/>
    <property type="match status" value="1"/>
</dbReference>
<dbReference type="InterPro" id="IPR002686">
    <property type="entry name" value="Transposase_17"/>
</dbReference>
<dbReference type="GO" id="GO:0004803">
    <property type="term" value="F:transposase activity"/>
    <property type="evidence" value="ECO:0007669"/>
    <property type="project" value="InterPro"/>
</dbReference>
<keyword evidence="3" id="KW-1185">Reference proteome</keyword>
<dbReference type="InterPro" id="IPR036515">
    <property type="entry name" value="Transposase_17_sf"/>
</dbReference>
<dbReference type="GO" id="GO:0006313">
    <property type="term" value="P:DNA transposition"/>
    <property type="evidence" value="ECO:0007669"/>
    <property type="project" value="InterPro"/>
</dbReference>
<dbReference type="AlphaFoldDB" id="A0A3M9N4V3"/>
<dbReference type="GO" id="GO:0043565">
    <property type="term" value="F:sequence-specific DNA binding"/>
    <property type="evidence" value="ECO:0007669"/>
    <property type="project" value="TreeGrafter"/>
</dbReference>
<protein>
    <submittedName>
        <fullName evidence="2">Transposase</fullName>
    </submittedName>
</protein>
<reference evidence="2 3" key="1">
    <citation type="submission" date="2018-11" db="EMBL/GenBank/DDBJ databases">
        <title>Draft genome sequence of Ferruginibacter sp. BO-59.</title>
        <authorList>
            <person name="Im W.T."/>
        </authorList>
    </citation>
    <scope>NUCLEOTIDE SEQUENCE [LARGE SCALE GENOMIC DNA]</scope>
    <source>
        <strain evidence="2 3">BO-59</strain>
    </source>
</reference>
<dbReference type="NCBIfam" id="NF047646">
    <property type="entry name" value="REP_Tyr_transpos"/>
    <property type="match status" value="1"/>
</dbReference>
<dbReference type="Gene3D" id="3.30.70.1290">
    <property type="entry name" value="Transposase IS200-like"/>
    <property type="match status" value="1"/>
</dbReference>
<proteinExistence type="predicted"/>
<dbReference type="EMBL" id="RJJR01000023">
    <property type="protein sequence ID" value="RNI32841.1"/>
    <property type="molecule type" value="Genomic_DNA"/>
</dbReference>
<evidence type="ECO:0000259" key="1">
    <source>
        <dbReference type="SMART" id="SM01321"/>
    </source>
</evidence>
<dbReference type="SUPFAM" id="SSF143422">
    <property type="entry name" value="Transposase IS200-like"/>
    <property type="match status" value="1"/>
</dbReference>
<evidence type="ECO:0000313" key="2">
    <source>
        <dbReference type="EMBL" id="RNI32841.1"/>
    </source>
</evidence>
<dbReference type="PANTHER" id="PTHR36966">
    <property type="entry name" value="REP-ASSOCIATED TYROSINE TRANSPOSASE"/>
    <property type="match status" value="1"/>
</dbReference>
<comment type="caution">
    <text evidence="2">The sequence shown here is derived from an EMBL/GenBank/DDBJ whole genome shotgun (WGS) entry which is preliminary data.</text>
</comment>
<dbReference type="SMART" id="SM01321">
    <property type="entry name" value="Y1_Tnp"/>
    <property type="match status" value="1"/>
</dbReference>
<dbReference type="OrthoDB" id="9788881at2"/>
<organism evidence="2 3">
    <name type="scientific">Hanamia caeni</name>
    <dbReference type="NCBI Taxonomy" id="2294116"/>
    <lineage>
        <taxon>Bacteria</taxon>
        <taxon>Pseudomonadati</taxon>
        <taxon>Bacteroidota</taxon>
        <taxon>Chitinophagia</taxon>
        <taxon>Chitinophagales</taxon>
        <taxon>Chitinophagaceae</taxon>
        <taxon>Hanamia</taxon>
    </lineage>
</organism>